<gene>
    <name evidence="3" type="ORF">G6O67_000638</name>
</gene>
<evidence type="ECO:0000313" key="4">
    <source>
        <dbReference type="Proteomes" id="UP000557566"/>
    </source>
</evidence>
<reference evidence="3 4" key="1">
    <citation type="journal article" date="2020" name="Genome Biol. Evol.">
        <title>A new high-quality draft genome assembly of the Chinese cordyceps Ophiocordyceps sinensis.</title>
        <authorList>
            <person name="Shu R."/>
            <person name="Zhang J."/>
            <person name="Meng Q."/>
            <person name="Zhang H."/>
            <person name="Zhou G."/>
            <person name="Li M."/>
            <person name="Wu P."/>
            <person name="Zhao Y."/>
            <person name="Chen C."/>
            <person name="Qin Q."/>
        </authorList>
    </citation>
    <scope>NUCLEOTIDE SEQUENCE [LARGE SCALE GENOMIC DNA]</scope>
    <source>
        <strain evidence="3 4">IOZ07</strain>
    </source>
</reference>
<dbReference type="Proteomes" id="UP000557566">
    <property type="component" value="Unassembled WGS sequence"/>
</dbReference>
<dbReference type="InterPro" id="IPR040976">
    <property type="entry name" value="Pkinase_fungal"/>
</dbReference>
<name>A0A8H4PZU7_9HYPO</name>
<evidence type="ECO:0000259" key="2">
    <source>
        <dbReference type="Pfam" id="PF17667"/>
    </source>
</evidence>
<evidence type="ECO:0000256" key="1">
    <source>
        <dbReference type="SAM" id="MobiDB-lite"/>
    </source>
</evidence>
<organism evidence="3 4">
    <name type="scientific">Ophiocordyceps sinensis</name>
    <dbReference type="NCBI Taxonomy" id="72228"/>
    <lineage>
        <taxon>Eukaryota</taxon>
        <taxon>Fungi</taxon>
        <taxon>Dikarya</taxon>
        <taxon>Ascomycota</taxon>
        <taxon>Pezizomycotina</taxon>
        <taxon>Sordariomycetes</taxon>
        <taxon>Hypocreomycetidae</taxon>
        <taxon>Hypocreales</taxon>
        <taxon>Ophiocordycipitaceae</taxon>
        <taxon>Ophiocordyceps</taxon>
    </lineage>
</organism>
<accession>A0A8H4PZU7</accession>
<proteinExistence type="predicted"/>
<keyword evidence="4" id="KW-1185">Reference proteome</keyword>
<feature type="region of interest" description="Disordered" evidence="1">
    <location>
        <begin position="158"/>
        <end position="184"/>
    </location>
</feature>
<evidence type="ECO:0000313" key="3">
    <source>
        <dbReference type="EMBL" id="KAF4513360.1"/>
    </source>
</evidence>
<feature type="domain" description="Fungal-type protein kinase" evidence="2">
    <location>
        <begin position="153"/>
        <end position="226"/>
    </location>
</feature>
<protein>
    <recommendedName>
        <fullName evidence="2">Fungal-type protein kinase domain-containing protein</fullName>
    </recommendedName>
</protein>
<dbReference type="Pfam" id="PF17667">
    <property type="entry name" value="Pkinase_fungal"/>
    <property type="match status" value="1"/>
</dbReference>
<dbReference type="OrthoDB" id="5584477at2759"/>
<comment type="caution">
    <text evidence="3">The sequence shown here is derived from an EMBL/GenBank/DDBJ whole genome shotgun (WGS) entry which is preliminary data.</text>
</comment>
<dbReference type="AlphaFoldDB" id="A0A8H4PZU7"/>
<feature type="region of interest" description="Disordered" evidence="1">
    <location>
        <begin position="1"/>
        <end position="21"/>
    </location>
</feature>
<sequence>MSTAGVPARELGTTPKAHDRARHPRITPRLLEPGFNEGEGEGVCSSNSLPVLALAPAQNRDRGRWSIGCLERARTYRQDQVGAKQVKVDPKVNQLQPADAIIKQMYGTKLSTSDACDQCQKGNGPFTSSISSPEPSYNEATGRSFTTTNDQHSIYKVDSLTPPNLAPVNHPALRHHRQSRYRPPGSYDNRVFRCLVISPAGRAIHKYDRKSELLGALRDAIKTHRAGVREYLRRGGPTEQALGPLIYSSSDIHARMKMIKGKWRQDPPHITVSYQTAQCEAGGKY</sequence>
<dbReference type="EMBL" id="JAAVMX010000001">
    <property type="protein sequence ID" value="KAF4513360.1"/>
    <property type="molecule type" value="Genomic_DNA"/>
</dbReference>